<dbReference type="Pfam" id="PF00586">
    <property type="entry name" value="AIRS"/>
    <property type="match status" value="2"/>
</dbReference>
<feature type="binding site" evidence="8">
    <location>
        <position position="118"/>
    </location>
    <ligand>
        <name>Mg(2+)</name>
        <dbReference type="ChEBI" id="CHEBI:18420"/>
        <label>2</label>
    </ligand>
</feature>
<evidence type="ECO:0000256" key="8">
    <source>
        <dbReference type="HAMAP-Rule" id="MF_00420"/>
    </source>
</evidence>
<feature type="active site" evidence="8">
    <location>
        <position position="50"/>
    </location>
</feature>
<feature type="active site" description="Proton acceptor" evidence="8">
    <location>
        <position position="96"/>
    </location>
</feature>
<dbReference type="InterPro" id="IPR016188">
    <property type="entry name" value="PurM-like_N"/>
</dbReference>
<dbReference type="NCBIfam" id="NF002290">
    <property type="entry name" value="PRK01213.1"/>
    <property type="match status" value="1"/>
</dbReference>
<dbReference type="PANTHER" id="PTHR43555:SF1">
    <property type="entry name" value="PHOSPHORIBOSYLFORMYLGLYCINAMIDINE SYNTHASE SUBUNIT PURL"/>
    <property type="match status" value="1"/>
</dbReference>
<dbReference type="AlphaFoldDB" id="A0A933I8J9"/>
<keyword evidence="4 8" id="KW-0547">Nucleotide-binding</keyword>
<dbReference type="GO" id="GO:0004642">
    <property type="term" value="F:phosphoribosylformylglycinamidine synthase activity"/>
    <property type="evidence" value="ECO:0007669"/>
    <property type="project" value="UniProtKB-UniRule"/>
</dbReference>
<feature type="domain" description="PurM-like N-terminal" evidence="10">
    <location>
        <begin position="440"/>
        <end position="559"/>
    </location>
</feature>
<feature type="domain" description="PurM-like N-terminal" evidence="10">
    <location>
        <begin position="75"/>
        <end position="190"/>
    </location>
</feature>
<keyword evidence="6 8" id="KW-0067">ATP-binding</keyword>
<dbReference type="PANTHER" id="PTHR43555">
    <property type="entry name" value="PHOSPHORIBOSYLFORMYLGLYCINAMIDINE SYNTHASE SUBUNIT PURL"/>
    <property type="match status" value="1"/>
</dbReference>
<dbReference type="CDD" id="cd02204">
    <property type="entry name" value="PurL_repeat2"/>
    <property type="match status" value="1"/>
</dbReference>
<dbReference type="EMBL" id="JACQXR010000064">
    <property type="protein sequence ID" value="MBI4726625.1"/>
    <property type="molecule type" value="Genomic_DNA"/>
</dbReference>
<dbReference type="Gene3D" id="3.30.1330.10">
    <property type="entry name" value="PurM-like, N-terminal domain"/>
    <property type="match status" value="2"/>
</dbReference>
<keyword evidence="2 8" id="KW-0436">Ligase</keyword>
<keyword evidence="9" id="KW-0175">Coiled coil</keyword>
<comment type="subunit">
    <text evidence="8">Monomer. Part of the FGAM synthase complex composed of 1 PurL, 1 PurQ and 2 PurS subunits.</text>
</comment>
<feature type="binding site" evidence="8">
    <location>
        <position position="269"/>
    </location>
    <ligand>
        <name>Mg(2+)</name>
        <dbReference type="ChEBI" id="CHEBI:18420"/>
        <label>2</label>
    </ligand>
</feature>
<dbReference type="InterPro" id="IPR036921">
    <property type="entry name" value="PurM-like_N_sf"/>
</dbReference>
<dbReference type="FunFam" id="3.30.1330.10:FF:000004">
    <property type="entry name" value="Phosphoribosylformylglycinamidine synthase subunit PurL"/>
    <property type="match status" value="1"/>
</dbReference>
<comment type="similarity">
    <text evidence="8">Belongs to the FGAMS family.</text>
</comment>
<keyword evidence="3 8" id="KW-0479">Metal-binding</keyword>
<dbReference type="Pfam" id="PF02769">
    <property type="entry name" value="AIRS_C"/>
    <property type="match status" value="2"/>
</dbReference>
<evidence type="ECO:0000259" key="11">
    <source>
        <dbReference type="Pfam" id="PF02769"/>
    </source>
</evidence>
<dbReference type="NCBIfam" id="TIGR01736">
    <property type="entry name" value="FGAM_synth_II"/>
    <property type="match status" value="1"/>
</dbReference>
<reference evidence="13" key="1">
    <citation type="submission" date="2020-07" db="EMBL/GenBank/DDBJ databases">
        <title>Huge and variable diversity of episymbiotic CPR bacteria and DPANN archaea in groundwater ecosystems.</title>
        <authorList>
            <person name="He C.Y."/>
            <person name="Keren R."/>
            <person name="Whittaker M."/>
            <person name="Farag I.F."/>
            <person name="Doudna J."/>
            <person name="Cate J.H.D."/>
            <person name="Banfield J.F."/>
        </authorList>
    </citation>
    <scope>NUCLEOTIDE SEQUENCE</scope>
    <source>
        <strain evidence="13">NC_groundwater_1520_Pr4_B-0.1um_53_5</strain>
    </source>
</reference>
<dbReference type="GO" id="GO:0005524">
    <property type="term" value="F:ATP binding"/>
    <property type="evidence" value="ECO:0007669"/>
    <property type="project" value="UniProtKB-UniRule"/>
</dbReference>
<dbReference type="Gene3D" id="3.90.650.10">
    <property type="entry name" value="PurM-like C-terminal domain"/>
    <property type="match status" value="2"/>
</dbReference>
<feature type="binding site" evidence="8">
    <location>
        <begin position="313"/>
        <end position="315"/>
    </location>
    <ligand>
        <name>substrate</name>
    </ligand>
</feature>
<dbReference type="InterPro" id="IPR041609">
    <property type="entry name" value="PurL_linker"/>
</dbReference>
<feature type="binding site" evidence="8">
    <location>
        <position position="117"/>
    </location>
    <ligand>
        <name>substrate</name>
    </ligand>
</feature>
<evidence type="ECO:0000256" key="2">
    <source>
        <dbReference type="ARBA" id="ARBA00022598"/>
    </source>
</evidence>
<feature type="domain" description="Phosphoribosylformylglycinamidine synthase linker" evidence="12">
    <location>
        <begin position="14"/>
        <end position="54"/>
    </location>
</feature>
<evidence type="ECO:0000256" key="5">
    <source>
        <dbReference type="ARBA" id="ARBA00022755"/>
    </source>
</evidence>
<dbReference type="GO" id="GO:0005737">
    <property type="term" value="C:cytoplasm"/>
    <property type="evidence" value="ECO:0007669"/>
    <property type="project" value="UniProtKB-SubCell"/>
</dbReference>
<dbReference type="SUPFAM" id="SSF55326">
    <property type="entry name" value="PurM N-terminal domain-like"/>
    <property type="match status" value="2"/>
</dbReference>
<protein>
    <recommendedName>
        <fullName evidence="8">Phosphoribosylformylglycinamidine synthase subunit PurL</fullName>
        <shortName evidence="8">FGAM synthase</shortName>
        <ecNumber evidence="8">6.3.5.3</ecNumber>
    </recommendedName>
    <alternativeName>
        <fullName evidence="8">Formylglycinamide ribonucleotide amidotransferase subunit II</fullName>
        <shortName evidence="8">FGAR amidotransferase II</shortName>
        <shortName evidence="8">FGAR-AT II</shortName>
    </alternativeName>
    <alternativeName>
        <fullName evidence="8">Glutamine amidotransferase PurL</fullName>
    </alternativeName>
    <alternativeName>
        <fullName evidence="8">Phosphoribosylformylglycinamidine synthase subunit II</fullName>
    </alternativeName>
</protein>
<keyword evidence="1 8" id="KW-0963">Cytoplasm</keyword>
<keyword evidence="5 8" id="KW-0658">Purine biosynthesis</keyword>
<evidence type="ECO:0000256" key="9">
    <source>
        <dbReference type="SAM" id="Coils"/>
    </source>
</evidence>
<feature type="binding site" evidence="8">
    <location>
        <position position="94"/>
    </location>
    <ligand>
        <name>Mg(2+)</name>
        <dbReference type="ChEBI" id="CHEBI:18420"/>
        <label>1</label>
    </ligand>
</feature>
<feature type="coiled-coil region" evidence="9">
    <location>
        <begin position="685"/>
        <end position="712"/>
    </location>
</feature>
<proteinExistence type="inferred from homology"/>
<feature type="domain" description="PurM-like C-terminal" evidence="11">
    <location>
        <begin position="203"/>
        <end position="357"/>
    </location>
</feature>
<dbReference type="SUPFAM" id="SSF56042">
    <property type="entry name" value="PurM C-terminal domain-like"/>
    <property type="match status" value="2"/>
</dbReference>
<comment type="catalytic activity">
    <reaction evidence="8">
        <text>N(2)-formyl-N(1)-(5-phospho-beta-D-ribosyl)glycinamide + L-glutamine + ATP + H2O = 2-formamido-N(1)-(5-O-phospho-beta-D-ribosyl)acetamidine + L-glutamate + ADP + phosphate + H(+)</text>
        <dbReference type="Rhea" id="RHEA:17129"/>
        <dbReference type="ChEBI" id="CHEBI:15377"/>
        <dbReference type="ChEBI" id="CHEBI:15378"/>
        <dbReference type="ChEBI" id="CHEBI:29985"/>
        <dbReference type="ChEBI" id="CHEBI:30616"/>
        <dbReference type="ChEBI" id="CHEBI:43474"/>
        <dbReference type="ChEBI" id="CHEBI:58359"/>
        <dbReference type="ChEBI" id="CHEBI:147286"/>
        <dbReference type="ChEBI" id="CHEBI:147287"/>
        <dbReference type="ChEBI" id="CHEBI:456216"/>
        <dbReference type="EC" id="6.3.5.3"/>
    </reaction>
</comment>
<dbReference type="HAMAP" id="MF_00420">
    <property type="entry name" value="PurL_2"/>
    <property type="match status" value="1"/>
</dbReference>
<accession>A0A933I8J9</accession>
<feature type="domain" description="PurM-like C-terminal" evidence="11">
    <location>
        <begin position="573"/>
        <end position="715"/>
    </location>
</feature>
<dbReference type="InterPro" id="IPR010918">
    <property type="entry name" value="PurM-like_C_dom"/>
</dbReference>
<feature type="binding site" evidence="8">
    <location>
        <position position="53"/>
    </location>
    <ligand>
        <name>ATP</name>
        <dbReference type="ChEBI" id="CHEBI:30616"/>
    </ligand>
</feature>
<evidence type="ECO:0000256" key="1">
    <source>
        <dbReference type="ARBA" id="ARBA00022490"/>
    </source>
</evidence>
<dbReference type="InterPro" id="IPR036676">
    <property type="entry name" value="PurM-like_C_sf"/>
</dbReference>
<comment type="subcellular location">
    <subcellularLocation>
        <location evidence="8">Cytoplasm</location>
    </subcellularLocation>
</comment>
<dbReference type="GO" id="GO:0006189">
    <property type="term" value="P:'de novo' IMP biosynthetic process"/>
    <property type="evidence" value="ECO:0007669"/>
    <property type="project" value="UniProtKB-UniRule"/>
</dbReference>
<feature type="binding site" evidence="8">
    <location>
        <position position="241"/>
    </location>
    <ligand>
        <name>substrate</name>
    </ligand>
</feature>
<comment type="pathway">
    <text evidence="8">Purine metabolism; IMP biosynthesis via de novo pathway; 5-amino-1-(5-phospho-D-ribosyl)imidazole from N(2)-formyl-N(1)-(5-phospho-D-ribosyl)glycinamide: step 1/2.</text>
</comment>
<feature type="binding site" evidence="8">
    <location>
        <position position="535"/>
    </location>
    <ligand>
        <name>Mg(2+)</name>
        <dbReference type="ChEBI" id="CHEBI:18420"/>
        <label>1</label>
    </ligand>
</feature>
<evidence type="ECO:0000259" key="12">
    <source>
        <dbReference type="Pfam" id="PF18072"/>
    </source>
</evidence>
<feature type="binding site" evidence="8">
    <location>
        <begin position="95"/>
        <end position="98"/>
    </location>
    <ligand>
        <name>substrate</name>
    </ligand>
</feature>
<evidence type="ECO:0000256" key="7">
    <source>
        <dbReference type="ARBA" id="ARBA00022842"/>
    </source>
</evidence>
<evidence type="ECO:0000313" key="13">
    <source>
        <dbReference type="EMBL" id="MBI4726625.1"/>
    </source>
</evidence>
<dbReference type="Pfam" id="PF18072">
    <property type="entry name" value="FGAR-AT_linker"/>
    <property type="match status" value="1"/>
</dbReference>
<gene>
    <name evidence="8 13" type="primary">purL</name>
    <name evidence="13" type="ORF">HY768_05300</name>
</gene>
<feature type="binding site" evidence="8">
    <location>
        <position position="537"/>
    </location>
    <ligand>
        <name>substrate</name>
    </ligand>
</feature>
<dbReference type="Proteomes" id="UP000736328">
    <property type="component" value="Unassembled WGS sequence"/>
</dbReference>
<dbReference type="CDD" id="cd02203">
    <property type="entry name" value="PurL_repeat1"/>
    <property type="match status" value="1"/>
</dbReference>
<dbReference type="InterPro" id="IPR010074">
    <property type="entry name" value="PRibForGlyAmidine_synth_PurL"/>
</dbReference>
<evidence type="ECO:0000256" key="3">
    <source>
        <dbReference type="ARBA" id="ARBA00022723"/>
    </source>
</evidence>
<dbReference type="GO" id="GO:0000287">
    <property type="term" value="F:magnesium ion binding"/>
    <property type="evidence" value="ECO:0007669"/>
    <property type="project" value="UniProtKB-UniRule"/>
</dbReference>
<sequence length="743" mass="80199">MSKTQEPQVNLKLAASFGLNAQEYDGILKIMGRTPTYTELGIFSVLWSEHCSYKNSKALLKLFPTRASQVLQGPGENAGIVDIGDGLGVAMKVESHNHPSAIEPYQGAATGIGGILRDIFTMGARPIALMDPLYFGSLDDAHVRHLFGGVVSGIADYGNCVGVPTIGGSVFFDESYTTNPLVNVLALGLVENKKIMKGIAKGIGNIILAVGATTGRDGIHGATFASEELSEESAAKRPSVQIGDPFTKKLLLEATLELIDSGLAVGVQDMGAAGLTSSSIEMASRAKTGIELDVSQIPLREAGMTPYEIMLSESQERMVVVAPPENAEKIKAIYDKWELHCAVIGKVTADGKVRIKWQDEVFADIPVNALVDDAPVYHRESREPEFLAGLHKFDQKTVAQPKDLNKTLMQLLAAPTIASKRWVYRQYDHQVRTNTAVLPGSDAAVLRIRGTKKAIALTTDCNGRYVYLEPFTGAAIAVAEAARNLACSGAKPLGLTDCLNFGNPYKPEVFYQFKRSVEGICRACQALQIPVISGNVSFYNESLTHSVYPTPLIGMVGLIEDLANITTQWFKQVNDVVYLVGHLSSNPDIGGSEYLKTVHNQVTGKCPELDLEKEKALQSFLLSAISSKLVRSAHDCSEGGLAVALAECCISGNSGLMMGVRADMDQLPARSDFKLFAENQSRAVVSCQAADVEKLEAEAKRLDVEVLKLGKVRGDRFVIKGLIDLPVAELRKAWEEAIPGKMK</sequence>
<evidence type="ECO:0000256" key="4">
    <source>
        <dbReference type="ARBA" id="ARBA00022741"/>
    </source>
</evidence>
<feature type="binding site" evidence="8">
    <location>
        <position position="534"/>
    </location>
    <ligand>
        <name>ATP</name>
        <dbReference type="ChEBI" id="CHEBI:30616"/>
    </ligand>
</feature>
<comment type="caution">
    <text evidence="8">Lacks conserved residue(s) required for the propagation of feature annotation.</text>
</comment>
<name>A0A933I8J9_UNCT6</name>
<organism evidence="13 14">
    <name type="scientific">candidate division TA06 bacterium</name>
    <dbReference type="NCBI Taxonomy" id="2250710"/>
    <lineage>
        <taxon>Bacteria</taxon>
        <taxon>Bacteria division TA06</taxon>
    </lineage>
</organism>
<evidence type="ECO:0000313" key="14">
    <source>
        <dbReference type="Proteomes" id="UP000736328"/>
    </source>
</evidence>
<dbReference type="PIRSF" id="PIRSF001587">
    <property type="entry name" value="FGAM_synthase_II"/>
    <property type="match status" value="1"/>
</dbReference>
<evidence type="ECO:0000259" key="10">
    <source>
        <dbReference type="Pfam" id="PF00586"/>
    </source>
</evidence>
<keyword evidence="7 8" id="KW-0460">Magnesium</keyword>
<evidence type="ECO:0000256" key="6">
    <source>
        <dbReference type="ARBA" id="ARBA00022840"/>
    </source>
</evidence>
<feature type="binding site" evidence="8">
    <location>
        <position position="497"/>
    </location>
    <ligand>
        <name>ATP</name>
        <dbReference type="ChEBI" id="CHEBI:30616"/>
    </ligand>
</feature>
<comment type="caution">
    <text evidence="13">The sequence shown here is derived from an EMBL/GenBank/DDBJ whole genome shotgun (WGS) entry which is preliminary data.</text>
</comment>
<feature type="binding site" evidence="8">
    <location>
        <position position="92"/>
    </location>
    <ligand>
        <name>ATP</name>
        <dbReference type="ChEBI" id="CHEBI:30616"/>
    </ligand>
</feature>
<comment type="function">
    <text evidence="8">Part of the phosphoribosylformylglycinamidine synthase complex involved in the purines biosynthetic pathway. Catalyzes the ATP-dependent conversion of formylglycinamide ribonucleotide (FGAR) and glutamine to yield formylglycinamidine ribonucleotide (FGAM) and glutamate. The FGAM synthase complex is composed of three subunits. PurQ produces an ammonia molecule by converting glutamine to glutamate. PurL transfers the ammonia molecule to FGAR to form FGAM in an ATP-dependent manner. PurS interacts with PurQ and PurL and is thought to assist in the transfer of the ammonia molecule from PurQ to PurL.</text>
</comment>
<dbReference type="EC" id="6.3.5.3" evidence="8"/>